<feature type="compositionally biased region" description="Polar residues" evidence="2">
    <location>
        <begin position="86"/>
        <end position="95"/>
    </location>
</feature>
<feature type="compositionally biased region" description="Low complexity" evidence="2">
    <location>
        <begin position="55"/>
        <end position="67"/>
    </location>
</feature>
<evidence type="ECO:0000256" key="3">
    <source>
        <dbReference type="SAM" id="Phobius"/>
    </source>
</evidence>
<keyword evidence="1" id="KW-0175">Coiled coil</keyword>
<dbReference type="RefSeq" id="XP_001882221.1">
    <property type="nucleotide sequence ID" value="XM_001882186.1"/>
</dbReference>
<feature type="compositionally biased region" description="Basic and acidic residues" evidence="2">
    <location>
        <begin position="371"/>
        <end position="385"/>
    </location>
</feature>
<feature type="compositionally biased region" description="Basic residues" evidence="2">
    <location>
        <begin position="98"/>
        <end position="109"/>
    </location>
</feature>
<keyword evidence="3" id="KW-1133">Transmembrane helix</keyword>
<dbReference type="AlphaFoldDB" id="B0DDW6"/>
<dbReference type="EMBL" id="DS547105">
    <property type="protein sequence ID" value="EDR07290.1"/>
    <property type="molecule type" value="Genomic_DNA"/>
</dbReference>
<accession>B0DDW6</accession>
<sequence length="980" mass="106848">MALTSDSQPPPSRSRTSSTSTYSFPRTSSPTKESTSIKPTSNAVKPNAHPYAIKTTSTGVLSRSSSSPHHQVHSTALTQHHYVPATPSSSGQVSPTKYKPHRESRHRYSRSLTSEEPKSLPVPPSRSPSPSPAPGGADEEDDNTPRMRPRTKRADTLPSSSIPTLELPEDPKTWSPTHLAAYLSSPLRGGEVPTREIVAFVKERQMTGKMFLRLNEGDLESSELPKPHQAHLLSASRSLRQNALRGRIWGSHNFPQHDDFSSNSANVDMGRRSRKTSVDSSNANGNGRVKDMIASLERPPSSDDDDDYVGRRSSSPNKNQRHSTTTAYSPSKEPASHSYSYSYSPNKTQRALPSRGTVHDLFSVPSPGVSAREDTRTEGGEETIKSPHQHQARLLPYPPLLTPVHTGSTPNLMDAAGLYELGYRLPLPLSSLPTGSSSAIPIPLGVGGPGQHARPLPLPPHTGHHLPIEPLKREGVATTVTVSDFGSVIHHPRPRPGVGVGVEGLVGYFDVPSDDVPSSSDNLHHAGAAPKSETEPETKPEPEPETETETEGGYDTAPSPSPSEGEDEDDGPSVADLLLSHHPITGAEAWELELGETVKRAGSAAGVGVVRTGRGMNLVRAGVGEEENEGDGGKRKESAKDEEEKLNINANANEGGKEMENEDVGDLEDKKPDLWSVFDLEPPRGVRGTLVGSVDGPSAVDLGANDAVDSHSAVDSNSAVDSHPLEPRDVDDSSALDLSPHTTDQDSTEHDLATRHEALNQHELALAARQARIEGMEERVGEMQRAVGYREDAVGRREEAVERREREVQEREGAVERREEAVGKREREVEEREGKVGVLEQAVNERERVLDQREFELEERSKRVEELQETRDALNASTLSNSWPITLFRSVVFRVLGDKTPSYLFSSSSSFNSNAPTTTTPQRRPRRDWEARRDLYLSTGGHGSYLVLVGIGVCAVVLKVLVRRLTGVGMWSWLKRRGRR</sequence>
<evidence type="ECO:0000313" key="4">
    <source>
        <dbReference type="EMBL" id="EDR07290.1"/>
    </source>
</evidence>
<dbReference type="HOGENOM" id="CLU_303657_0_0_1"/>
<protein>
    <submittedName>
        <fullName evidence="4">Uncharacterized protein</fullName>
    </submittedName>
</protein>
<feature type="region of interest" description="Disordered" evidence="2">
    <location>
        <begin position="1"/>
        <end position="175"/>
    </location>
</feature>
<keyword evidence="5" id="KW-1185">Reference proteome</keyword>
<organism evidence="5">
    <name type="scientific">Laccaria bicolor (strain S238N-H82 / ATCC MYA-4686)</name>
    <name type="common">Bicoloured deceiver</name>
    <name type="synonym">Laccaria laccata var. bicolor</name>
    <dbReference type="NCBI Taxonomy" id="486041"/>
    <lineage>
        <taxon>Eukaryota</taxon>
        <taxon>Fungi</taxon>
        <taxon>Dikarya</taxon>
        <taxon>Basidiomycota</taxon>
        <taxon>Agaricomycotina</taxon>
        <taxon>Agaricomycetes</taxon>
        <taxon>Agaricomycetidae</taxon>
        <taxon>Agaricales</taxon>
        <taxon>Agaricineae</taxon>
        <taxon>Hydnangiaceae</taxon>
        <taxon>Laccaria</taxon>
    </lineage>
</organism>
<evidence type="ECO:0000313" key="5">
    <source>
        <dbReference type="Proteomes" id="UP000001194"/>
    </source>
</evidence>
<feature type="compositionally biased region" description="Polar residues" evidence="2">
    <location>
        <begin position="312"/>
        <end position="329"/>
    </location>
</feature>
<keyword evidence="3" id="KW-0812">Transmembrane</keyword>
<feature type="compositionally biased region" description="Low complexity" evidence="2">
    <location>
        <begin position="907"/>
        <end position="922"/>
    </location>
</feature>
<feature type="compositionally biased region" description="Pro residues" evidence="2">
    <location>
        <begin position="120"/>
        <end position="133"/>
    </location>
</feature>
<feature type="compositionally biased region" description="Low complexity" evidence="2">
    <location>
        <begin position="1"/>
        <end position="31"/>
    </location>
</feature>
<reference evidence="4 5" key="1">
    <citation type="journal article" date="2008" name="Nature">
        <title>The genome of Laccaria bicolor provides insights into mycorrhizal symbiosis.</title>
        <authorList>
            <person name="Martin F."/>
            <person name="Aerts A."/>
            <person name="Ahren D."/>
            <person name="Brun A."/>
            <person name="Danchin E.G.J."/>
            <person name="Duchaussoy F."/>
            <person name="Gibon J."/>
            <person name="Kohler A."/>
            <person name="Lindquist E."/>
            <person name="Pereda V."/>
            <person name="Salamov A."/>
            <person name="Shapiro H.J."/>
            <person name="Wuyts J."/>
            <person name="Blaudez D."/>
            <person name="Buee M."/>
            <person name="Brokstein P."/>
            <person name="Canbaeck B."/>
            <person name="Cohen D."/>
            <person name="Courty P.E."/>
            <person name="Coutinho P.M."/>
            <person name="Delaruelle C."/>
            <person name="Detter J.C."/>
            <person name="Deveau A."/>
            <person name="DiFazio S."/>
            <person name="Duplessis S."/>
            <person name="Fraissinet-Tachet L."/>
            <person name="Lucic E."/>
            <person name="Frey-Klett P."/>
            <person name="Fourrey C."/>
            <person name="Feussner I."/>
            <person name="Gay G."/>
            <person name="Grimwood J."/>
            <person name="Hoegger P.J."/>
            <person name="Jain P."/>
            <person name="Kilaru S."/>
            <person name="Labbe J."/>
            <person name="Lin Y.C."/>
            <person name="Legue V."/>
            <person name="Le Tacon F."/>
            <person name="Marmeisse R."/>
            <person name="Melayah D."/>
            <person name="Montanini B."/>
            <person name="Muratet M."/>
            <person name="Nehls U."/>
            <person name="Niculita-Hirzel H."/>
            <person name="Oudot-Le Secq M.P."/>
            <person name="Peter M."/>
            <person name="Quesneville H."/>
            <person name="Rajashekar B."/>
            <person name="Reich M."/>
            <person name="Rouhier N."/>
            <person name="Schmutz J."/>
            <person name="Yin T."/>
            <person name="Chalot M."/>
            <person name="Henrissat B."/>
            <person name="Kuees U."/>
            <person name="Lucas S."/>
            <person name="Van de Peer Y."/>
            <person name="Podila G.K."/>
            <person name="Polle A."/>
            <person name="Pukkila P.J."/>
            <person name="Richardson P.M."/>
            <person name="Rouze P."/>
            <person name="Sanders I.R."/>
            <person name="Stajich J.E."/>
            <person name="Tunlid A."/>
            <person name="Tuskan G."/>
            <person name="Grigoriev I.V."/>
        </authorList>
    </citation>
    <scope>NUCLEOTIDE SEQUENCE [LARGE SCALE GENOMIC DNA]</scope>
    <source>
        <strain evidence="5">S238N-H82 / ATCC MYA-4686</strain>
    </source>
</reference>
<keyword evidence="3" id="KW-0472">Membrane</keyword>
<gene>
    <name evidence="4" type="ORF">LACBIDRAFT_388494</name>
</gene>
<feature type="region of interest" description="Disordered" evidence="2">
    <location>
        <begin position="907"/>
        <end position="927"/>
    </location>
</feature>
<proteinExistence type="predicted"/>
<evidence type="ECO:0000256" key="1">
    <source>
        <dbReference type="SAM" id="Coils"/>
    </source>
</evidence>
<feature type="transmembrane region" description="Helical" evidence="3">
    <location>
        <begin position="943"/>
        <end position="962"/>
    </location>
</feature>
<feature type="region of interest" description="Disordered" evidence="2">
    <location>
        <begin position="621"/>
        <end position="750"/>
    </location>
</feature>
<feature type="compositionally biased region" description="Basic and acidic residues" evidence="2">
    <location>
        <begin position="532"/>
        <end position="542"/>
    </location>
</feature>
<evidence type="ECO:0000256" key="2">
    <source>
        <dbReference type="SAM" id="MobiDB-lite"/>
    </source>
</evidence>
<feature type="compositionally biased region" description="Polar residues" evidence="2">
    <location>
        <begin position="32"/>
        <end position="44"/>
    </location>
</feature>
<name>B0DDW6_LACBS</name>
<feature type="region of interest" description="Disordered" evidence="2">
    <location>
        <begin position="251"/>
        <end position="390"/>
    </location>
</feature>
<dbReference type="SUPFAM" id="SSF57997">
    <property type="entry name" value="Tropomyosin"/>
    <property type="match status" value="1"/>
</dbReference>
<feature type="coiled-coil region" evidence="1">
    <location>
        <begin position="839"/>
        <end position="877"/>
    </location>
</feature>
<feature type="compositionally biased region" description="Basic and acidic residues" evidence="2">
    <location>
        <begin position="631"/>
        <end position="646"/>
    </location>
</feature>
<dbReference type="GeneID" id="6077683"/>
<feature type="region of interest" description="Disordered" evidence="2">
    <location>
        <begin position="513"/>
        <end position="576"/>
    </location>
</feature>
<dbReference type="KEGG" id="lbc:LACBIDRAFT_388494"/>
<dbReference type="InParanoid" id="B0DDW6"/>
<feature type="compositionally biased region" description="Acidic residues" evidence="2">
    <location>
        <begin position="543"/>
        <end position="552"/>
    </location>
</feature>
<dbReference type="OrthoDB" id="2425321at2759"/>
<dbReference type="Proteomes" id="UP000001194">
    <property type="component" value="Unassembled WGS sequence"/>
</dbReference>